<evidence type="ECO:0000313" key="3">
    <source>
        <dbReference type="Proteomes" id="UP001358586"/>
    </source>
</evidence>
<feature type="region of interest" description="Disordered" evidence="1">
    <location>
        <begin position="66"/>
        <end position="90"/>
    </location>
</feature>
<organism evidence="2 3">
    <name type="scientific">Gossypium arboreum</name>
    <name type="common">Tree cotton</name>
    <name type="synonym">Gossypium nanking</name>
    <dbReference type="NCBI Taxonomy" id="29729"/>
    <lineage>
        <taxon>Eukaryota</taxon>
        <taxon>Viridiplantae</taxon>
        <taxon>Streptophyta</taxon>
        <taxon>Embryophyta</taxon>
        <taxon>Tracheophyta</taxon>
        <taxon>Spermatophyta</taxon>
        <taxon>Magnoliopsida</taxon>
        <taxon>eudicotyledons</taxon>
        <taxon>Gunneridae</taxon>
        <taxon>Pentapetalae</taxon>
        <taxon>rosids</taxon>
        <taxon>malvids</taxon>
        <taxon>Malvales</taxon>
        <taxon>Malvaceae</taxon>
        <taxon>Malvoideae</taxon>
        <taxon>Gossypium</taxon>
    </lineage>
</organism>
<protein>
    <submittedName>
        <fullName evidence="2">Uncharacterized protein</fullName>
    </submittedName>
</protein>
<feature type="region of interest" description="Disordered" evidence="1">
    <location>
        <begin position="102"/>
        <end position="140"/>
    </location>
</feature>
<sequence length="140" mass="15833">MDLCHRARVEMDLTKHFHYTTQSIIRDTMLRKRCAQQHEIVEGHEAIHGYLYGELGGKIIQWLERSSDSSKGNAAGEEQEEEVEEEEDDEVCFRLSATIHGGPVIHESSNRPKVSYERSVDKAKGKGIVGSSEGPKDTHR</sequence>
<reference evidence="2 3" key="1">
    <citation type="submission" date="2023-03" db="EMBL/GenBank/DDBJ databases">
        <title>WGS of Gossypium arboreum.</title>
        <authorList>
            <person name="Yu D."/>
        </authorList>
    </citation>
    <scope>NUCLEOTIDE SEQUENCE [LARGE SCALE GENOMIC DNA]</scope>
    <source>
        <tissue evidence="2">Leaf</tissue>
    </source>
</reference>
<dbReference type="EMBL" id="JARKNE010000011">
    <property type="protein sequence ID" value="KAK5785313.1"/>
    <property type="molecule type" value="Genomic_DNA"/>
</dbReference>
<dbReference type="Proteomes" id="UP001358586">
    <property type="component" value="Chromosome 11"/>
</dbReference>
<evidence type="ECO:0000313" key="2">
    <source>
        <dbReference type="EMBL" id="KAK5785313.1"/>
    </source>
</evidence>
<evidence type="ECO:0000256" key="1">
    <source>
        <dbReference type="SAM" id="MobiDB-lite"/>
    </source>
</evidence>
<feature type="compositionally biased region" description="Basic and acidic residues" evidence="1">
    <location>
        <begin position="108"/>
        <end position="124"/>
    </location>
</feature>
<accession>A0ABR0N413</accession>
<name>A0ABR0N413_GOSAR</name>
<gene>
    <name evidence="2" type="ORF">PVK06_039885</name>
</gene>
<comment type="caution">
    <text evidence="2">The sequence shown here is derived from an EMBL/GenBank/DDBJ whole genome shotgun (WGS) entry which is preliminary data.</text>
</comment>
<proteinExistence type="predicted"/>
<keyword evidence="3" id="KW-1185">Reference proteome</keyword>
<feature type="compositionally biased region" description="Acidic residues" evidence="1">
    <location>
        <begin position="77"/>
        <end position="90"/>
    </location>
</feature>